<organism evidence="16 17">
    <name type="scientific">Holothuria leucospilota</name>
    <name type="common">Black long sea cucumber</name>
    <name type="synonym">Mertensiothuria leucospilota</name>
    <dbReference type="NCBI Taxonomy" id="206669"/>
    <lineage>
        <taxon>Eukaryota</taxon>
        <taxon>Metazoa</taxon>
        <taxon>Echinodermata</taxon>
        <taxon>Eleutherozoa</taxon>
        <taxon>Echinozoa</taxon>
        <taxon>Holothuroidea</taxon>
        <taxon>Aspidochirotacea</taxon>
        <taxon>Aspidochirotida</taxon>
        <taxon>Holothuriidae</taxon>
        <taxon>Holothuria</taxon>
    </lineage>
</organism>
<dbReference type="PROSITE" id="PS50053">
    <property type="entry name" value="UBIQUITIN_2"/>
    <property type="match status" value="2"/>
</dbReference>
<feature type="compositionally biased region" description="Basic and acidic residues" evidence="12">
    <location>
        <begin position="686"/>
        <end position="700"/>
    </location>
</feature>
<feature type="domain" description="Ubiquitin-like" evidence="13">
    <location>
        <begin position="761"/>
        <end position="839"/>
    </location>
</feature>
<keyword evidence="6" id="KW-0677">Repeat</keyword>
<evidence type="ECO:0000256" key="3">
    <source>
        <dbReference type="ARBA" id="ARBA00022553"/>
    </source>
</evidence>
<dbReference type="OrthoDB" id="261960at2759"/>
<protein>
    <submittedName>
        <fullName evidence="16">RanBP-type and C3HC4-type zinc finger-containing protein 1</fullName>
    </submittedName>
</protein>
<dbReference type="GO" id="GO:0004842">
    <property type="term" value="F:ubiquitin-protein transferase activity"/>
    <property type="evidence" value="ECO:0007669"/>
    <property type="project" value="TreeGrafter"/>
</dbReference>
<feature type="compositionally biased region" description="Polar residues" evidence="12">
    <location>
        <begin position="196"/>
        <end position="227"/>
    </location>
</feature>
<dbReference type="PROSITE" id="PS51873">
    <property type="entry name" value="TRIAD"/>
    <property type="match status" value="1"/>
</dbReference>
<feature type="region of interest" description="Disordered" evidence="12">
    <location>
        <begin position="955"/>
        <end position="974"/>
    </location>
</feature>
<feature type="coiled-coil region" evidence="11">
    <location>
        <begin position="367"/>
        <end position="404"/>
    </location>
</feature>
<dbReference type="PANTHER" id="PTHR22770">
    <property type="entry name" value="UBIQUITIN CONJUGATING ENZYME 7 INTERACTING PROTEIN-RELATED"/>
    <property type="match status" value="1"/>
</dbReference>
<dbReference type="GO" id="GO:0071797">
    <property type="term" value="C:LUBAC complex"/>
    <property type="evidence" value="ECO:0007669"/>
    <property type="project" value="TreeGrafter"/>
</dbReference>
<dbReference type="InterPro" id="IPR001876">
    <property type="entry name" value="Znf_RanBP2"/>
</dbReference>
<keyword evidence="17" id="KW-1185">Reference proteome</keyword>
<evidence type="ECO:0000256" key="1">
    <source>
        <dbReference type="ARBA" id="ARBA00004906"/>
    </source>
</evidence>
<evidence type="ECO:0000313" key="16">
    <source>
        <dbReference type="EMBL" id="KAJ8042505.1"/>
    </source>
</evidence>
<dbReference type="CDD" id="cd20345">
    <property type="entry name" value="BRcat_RBR_HOIL1"/>
    <property type="match status" value="1"/>
</dbReference>
<sequence length="1273" mass="143939">MPGSSNRLNTMNDINAIVSAFEKAVSKGDVKAAKETAQQLAKLKPNISVSIITAGPQVPTDQWFRINVKLESATRNAPPTPVPVQVSSRMTVYALKVKMELLYSIHVDCQRWIIGKKIAKDNEMLGSLAEIKDQSKVFLYVLEPNAVSSLSSQSQVAQHRKELQKFREKLMRGGADPDLAMTEDDYNVYLQNMNATNSRATTPQHSDTNRFPGTQKSRGPPASNYSTFPRARPHPTTEHENTFRFVEWDGARGNEGAPLPGPNGDFMDGVLDTDGYLPHTQTSRMQRPQQLHVSQNRPAPTPRQRRASPPPLRQVPLKPLAVDVGWSCKQCTFINPPTIPACRSCLDPRPEDYKVPPPNSYIMDEDEERLYMQLQQSEILLKELEEEERVKQQEEAEKNRQQMMQVASMNLVTNTEPFECPVCFTDVEPNEGVKLRECLHEICREGDYNRYLQRGLNSAEAAAADAFHCKSPDCVGLCFYDDEINFFDCEVCGHQNCLTCKAIHEGQNCKQYQEELKIKAGNDEAAKKTHEALQRMVQSGEAMHCPKCGIIIQKKSGCDWMQCSVCKVEICWVTKGPRWGPRIIFTTAEPVMASLIRFVQGLQNSSNTMADRDHNIPISSQEMQTREMPGETDFAQEAEEDHYDSDEDMHDVSENLIDGTFQESAVDRVDCVSSNHFQNEDTLESVNDRRTPETQPRMQEDRAVTEQVQNVERIIRDLEKAVSTGNLERSSAVLSLLVKHQAKLKIQVLSIGSNDNHPFIINVNVETYKIATGPKWKMQVTPSLTIFGLKLKTSLLYGLPLSNQRWIMGNSIPGDTVTLRECDVRDNAEVFLYLTAPQGGDSKEEIALVNGFHKQLMLQGISNEELSFTQAEYNKYLKEAKLRQDSLRMEQTEKRVQPPPRQAPPSWNARQHNHTQPLVESANTRAVLQNPSDTNGLTRSFMGGDFNRSQILAGATSETPQSTPRTGVNFPPPHLVQRGPPISAIQKKRHVLPENQPDRKINQNVFSIPPLRVKKKVSRHHEKRPKTKQVLQRKLIDQPARLHSVDKLADDSRQYGRGMPLRSGDSDHDRVQSLDMDAFRRYGHNGHKESQRLGKTEMVRPTDLDKATPVRRYDVNTFPQFNPIDGPQTHRSLARASRRLHRGSPLPAIHFDDKEYEPTRGYHSLPSALDVGWECPSCTLVNPPQIPGCRGCLQDRPEEYKIPDYGSYLMDKDEARHVEELEKNEKKLVERLLRQGLAMNCPQCGVVIQKKGGCPNMTCSVCHRGFRWTGVDM</sequence>
<comment type="pathway">
    <text evidence="1">Protein modification; protein ubiquitination.</text>
</comment>
<dbReference type="Gene3D" id="3.10.20.90">
    <property type="entry name" value="Phosphatidylinositol 3-kinase Catalytic Subunit, Chain A, domain 1"/>
    <property type="match status" value="2"/>
</dbReference>
<evidence type="ECO:0000256" key="8">
    <source>
        <dbReference type="ARBA" id="ARBA00022786"/>
    </source>
</evidence>
<dbReference type="GO" id="GO:0043130">
    <property type="term" value="F:ubiquitin binding"/>
    <property type="evidence" value="ECO:0007669"/>
    <property type="project" value="TreeGrafter"/>
</dbReference>
<dbReference type="SUPFAM" id="SSF57850">
    <property type="entry name" value="RING/U-box"/>
    <property type="match status" value="3"/>
</dbReference>
<gene>
    <name evidence="16" type="ORF">HOLleu_13574</name>
</gene>
<dbReference type="PROSITE" id="PS50199">
    <property type="entry name" value="ZF_RANBP2_2"/>
    <property type="match status" value="1"/>
</dbReference>
<evidence type="ECO:0000256" key="6">
    <source>
        <dbReference type="ARBA" id="ARBA00022737"/>
    </source>
</evidence>
<dbReference type="Proteomes" id="UP001152320">
    <property type="component" value="Chromosome 5"/>
</dbReference>
<dbReference type="GO" id="GO:0043161">
    <property type="term" value="P:proteasome-mediated ubiquitin-dependent protein catabolic process"/>
    <property type="evidence" value="ECO:0007669"/>
    <property type="project" value="TreeGrafter"/>
</dbReference>
<evidence type="ECO:0000256" key="5">
    <source>
        <dbReference type="ARBA" id="ARBA00022723"/>
    </source>
</evidence>
<feature type="domain" description="RING-type" evidence="15">
    <location>
        <begin position="416"/>
        <end position="599"/>
    </location>
</feature>
<keyword evidence="5" id="KW-0479">Metal-binding</keyword>
<accession>A0A9Q1CCP2</accession>
<dbReference type="InterPro" id="IPR029071">
    <property type="entry name" value="Ubiquitin-like_domsf"/>
</dbReference>
<dbReference type="InterPro" id="IPR000626">
    <property type="entry name" value="Ubiquitin-like_dom"/>
</dbReference>
<feature type="region of interest" description="Disordered" evidence="12">
    <location>
        <begin position="196"/>
        <end position="315"/>
    </location>
</feature>
<evidence type="ECO:0000259" key="15">
    <source>
        <dbReference type="PROSITE" id="PS51873"/>
    </source>
</evidence>
<feature type="region of interest" description="Disordered" evidence="12">
    <location>
        <begin position="681"/>
        <end position="700"/>
    </location>
</feature>
<dbReference type="GO" id="GO:0008270">
    <property type="term" value="F:zinc ion binding"/>
    <property type="evidence" value="ECO:0007669"/>
    <property type="project" value="UniProtKB-KW"/>
</dbReference>
<keyword evidence="9" id="KW-0862">Zinc</keyword>
<evidence type="ECO:0000256" key="4">
    <source>
        <dbReference type="ARBA" id="ARBA00022679"/>
    </source>
</evidence>
<keyword evidence="4" id="KW-0808">Transferase</keyword>
<dbReference type="PANTHER" id="PTHR22770:SF13">
    <property type="entry name" value="RING-TYPE DOMAIN-CONTAINING PROTEIN"/>
    <property type="match status" value="1"/>
</dbReference>
<dbReference type="GO" id="GO:0009893">
    <property type="term" value="P:positive regulation of metabolic process"/>
    <property type="evidence" value="ECO:0007669"/>
    <property type="project" value="UniProtKB-ARBA"/>
</dbReference>
<dbReference type="SUPFAM" id="SSF54236">
    <property type="entry name" value="Ubiquitin-like"/>
    <property type="match status" value="2"/>
</dbReference>
<dbReference type="Gene3D" id="2.30.30.380">
    <property type="entry name" value="Zn-finger domain of Sec23/24"/>
    <property type="match status" value="2"/>
</dbReference>
<dbReference type="Gene3D" id="1.20.120.1750">
    <property type="match status" value="1"/>
</dbReference>
<keyword evidence="11" id="KW-0175">Coiled coil</keyword>
<feature type="domain" description="RanBP2-type" evidence="14">
    <location>
        <begin position="321"/>
        <end position="351"/>
    </location>
</feature>
<dbReference type="InterPro" id="IPR036443">
    <property type="entry name" value="Znf_RanBP2_sf"/>
</dbReference>
<name>A0A9Q1CCP2_HOLLE</name>
<dbReference type="GO" id="GO:0097039">
    <property type="term" value="P:protein linear polyubiquitination"/>
    <property type="evidence" value="ECO:0007669"/>
    <property type="project" value="TreeGrafter"/>
</dbReference>
<evidence type="ECO:0000313" key="17">
    <source>
        <dbReference type="Proteomes" id="UP001152320"/>
    </source>
</evidence>
<evidence type="ECO:0000256" key="12">
    <source>
        <dbReference type="SAM" id="MobiDB-lite"/>
    </source>
</evidence>
<keyword evidence="3" id="KW-0597">Phosphoprotein</keyword>
<feature type="compositionally biased region" description="Polar residues" evidence="12">
    <location>
        <begin position="956"/>
        <end position="966"/>
    </location>
</feature>
<evidence type="ECO:0000256" key="10">
    <source>
        <dbReference type="PROSITE-ProRule" id="PRU00322"/>
    </source>
</evidence>
<feature type="compositionally biased region" description="Basic and acidic residues" evidence="12">
    <location>
        <begin position="235"/>
        <end position="252"/>
    </location>
</feature>
<proteinExistence type="inferred from homology"/>
<reference evidence="16" key="1">
    <citation type="submission" date="2021-10" db="EMBL/GenBank/DDBJ databases">
        <title>Tropical sea cucumber genome reveals ecological adaptation and Cuvierian tubules defense mechanism.</title>
        <authorList>
            <person name="Chen T."/>
        </authorList>
    </citation>
    <scope>NUCLEOTIDE SEQUENCE</scope>
    <source>
        <strain evidence="16">Nanhai2018</strain>
        <tissue evidence="16">Muscle</tissue>
    </source>
</reference>
<feature type="compositionally biased region" description="Polar residues" evidence="12">
    <location>
        <begin position="279"/>
        <end position="298"/>
    </location>
</feature>
<evidence type="ECO:0000259" key="13">
    <source>
        <dbReference type="PROSITE" id="PS50053"/>
    </source>
</evidence>
<comment type="similarity">
    <text evidence="2">Belongs to the RBR family.</text>
</comment>
<comment type="caution">
    <text evidence="16">The sequence shown here is derived from an EMBL/GenBank/DDBJ whole genome shotgun (WGS) entry which is preliminary data.</text>
</comment>
<dbReference type="EMBL" id="JAIZAY010000005">
    <property type="protein sequence ID" value="KAJ8042505.1"/>
    <property type="molecule type" value="Genomic_DNA"/>
</dbReference>
<feature type="region of interest" description="Disordered" evidence="12">
    <location>
        <begin position="891"/>
        <end position="912"/>
    </location>
</feature>
<dbReference type="SUPFAM" id="SSF90209">
    <property type="entry name" value="Ran binding protein zinc finger-like"/>
    <property type="match status" value="1"/>
</dbReference>
<dbReference type="SMART" id="SM00547">
    <property type="entry name" value="ZnF_RBZ"/>
    <property type="match status" value="2"/>
</dbReference>
<evidence type="ECO:0000256" key="9">
    <source>
        <dbReference type="ARBA" id="ARBA00022833"/>
    </source>
</evidence>
<dbReference type="PROSITE" id="PS01358">
    <property type="entry name" value="ZF_RANBP2_1"/>
    <property type="match status" value="2"/>
</dbReference>
<dbReference type="InterPro" id="IPR044066">
    <property type="entry name" value="TRIAD_supradom"/>
</dbReference>
<evidence type="ECO:0000256" key="11">
    <source>
        <dbReference type="SAM" id="Coils"/>
    </source>
</evidence>
<evidence type="ECO:0000256" key="7">
    <source>
        <dbReference type="ARBA" id="ARBA00022771"/>
    </source>
</evidence>
<keyword evidence="7 10" id="KW-0863">Zinc-finger</keyword>
<dbReference type="InterPro" id="IPR047558">
    <property type="entry name" value="BRcat_RBR_HOIL1"/>
</dbReference>
<dbReference type="InterPro" id="IPR051628">
    <property type="entry name" value="LUBAC_E3_Ligases"/>
</dbReference>
<keyword evidence="8" id="KW-0833">Ubl conjugation pathway</keyword>
<feature type="domain" description="Ubiquitin-like" evidence="13">
    <location>
        <begin position="64"/>
        <end position="146"/>
    </location>
</feature>
<evidence type="ECO:0000256" key="2">
    <source>
        <dbReference type="ARBA" id="ARBA00008278"/>
    </source>
</evidence>
<dbReference type="AlphaFoldDB" id="A0A9Q1CCP2"/>
<evidence type="ECO:0000259" key="14">
    <source>
        <dbReference type="PROSITE" id="PS50199"/>
    </source>
</evidence>